<name>A0ABV9B9B1_9ACTN</name>
<dbReference type="InterPro" id="IPR027417">
    <property type="entry name" value="P-loop_NTPase"/>
</dbReference>
<sequence length="172" mass="19132">MIVWLNGTFGAGKTTTSKELAALLPDARIFDSESVGYMLRHVLNSVPVKDFQEWLPWRGLVVETASQVLDFVGGVLVIPQTVLVEQYWGEIHAGLAKAGIPVQHFVLHTDPDTLAQRIESDTVETGARQWRLDNISRYREALSWLRREAEIIDTTHLSPTQVAQTIAASVPS</sequence>
<reference evidence="2" key="1">
    <citation type="journal article" date="2019" name="Int. J. Syst. Evol. Microbiol.">
        <title>The Global Catalogue of Microorganisms (GCM) 10K type strain sequencing project: providing services to taxonomists for standard genome sequencing and annotation.</title>
        <authorList>
            <consortium name="The Broad Institute Genomics Platform"/>
            <consortium name="The Broad Institute Genome Sequencing Center for Infectious Disease"/>
            <person name="Wu L."/>
            <person name="Ma J."/>
        </authorList>
    </citation>
    <scope>NUCLEOTIDE SEQUENCE [LARGE SCALE GENOMIC DNA]</scope>
    <source>
        <strain evidence="2">CGMCC 4.7177</strain>
    </source>
</reference>
<protein>
    <submittedName>
        <fullName evidence="1">AAA family ATPase</fullName>
    </submittedName>
</protein>
<dbReference type="Pfam" id="PF13671">
    <property type="entry name" value="AAA_33"/>
    <property type="match status" value="1"/>
</dbReference>
<dbReference type="Proteomes" id="UP001595839">
    <property type="component" value="Unassembled WGS sequence"/>
</dbReference>
<dbReference type="EMBL" id="JBHSFK010000063">
    <property type="protein sequence ID" value="MFC4507886.1"/>
    <property type="molecule type" value="Genomic_DNA"/>
</dbReference>
<keyword evidence="2" id="KW-1185">Reference proteome</keyword>
<organism evidence="1 2">
    <name type="scientific">Streptomyces vulcanius</name>
    <dbReference type="NCBI Taxonomy" id="1441876"/>
    <lineage>
        <taxon>Bacteria</taxon>
        <taxon>Bacillati</taxon>
        <taxon>Actinomycetota</taxon>
        <taxon>Actinomycetes</taxon>
        <taxon>Kitasatosporales</taxon>
        <taxon>Streptomycetaceae</taxon>
        <taxon>Streptomyces</taxon>
    </lineage>
</organism>
<dbReference type="RefSeq" id="WP_381167433.1">
    <property type="nucleotide sequence ID" value="NZ_JBHSFK010000063.1"/>
</dbReference>
<evidence type="ECO:0000313" key="2">
    <source>
        <dbReference type="Proteomes" id="UP001595839"/>
    </source>
</evidence>
<gene>
    <name evidence="1" type="ORF">ACFPIH_52260</name>
</gene>
<accession>A0ABV9B9B1</accession>
<comment type="caution">
    <text evidence="1">The sequence shown here is derived from an EMBL/GenBank/DDBJ whole genome shotgun (WGS) entry which is preliminary data.</text>
</comment>
<dbReference type="Gene3D" id="3.40.50.300">
    <property type="entry name" value="P-loop containing nucleotide triphosphate hydrolases"/>
    <property type="match status" value="1"/>
</dbReference>
<proteinExistence type="predicted"/>
<evidence type="ECO:0000313" key="1">
    <source>
        <dbReference type="EMBL" id="MFC4507886.1"/>
    </source>
</evidence>
<dbReference type="SUPFAM" id="SSF52540">
    <property type="entry name" value="P-loop containing nucleoside triphosphate hydrolases"/>
    <property type="match status" value="1"/>
</dbReference>